<keyword evidence="2" id="KW-0732">Signal</keyword>
<feature type="region of interest" description="Disordered" evidence="1">
    <location>
        <begin position="113"/>
        <end position="389"/>
    </location>
</feature>
<dbReference type="SUPFAM" id="SSF50346">
    <property type="entry name" value="PRC-barrel domain"/>
    <property type="match status" value="1"/>
</dbReference>
<feature type="compositionally biased region" description="Low complexity" evidence="1">
    <location>
        <begin position="250"/>
        <end position="292"/>
    </location>
</feature>
<evidence type="ECO:0000313" key="4">
    <source>
        <dbReference type="EMBL" id="QJE72459.1"/>
    </source>
</evidence>
<feature type="compositionally biased region" description="Low complexity" evidence="1">
    <location>
        <begin position="366"/>
        <end position="389"/>
    </location>
</feature>
<feature type="signal peptide" evidence="2">
    <location>
        <begin position="1"/>
        <end position="23"/>
    </location>
</feature>
<protein>
    <recommendedName>
        <fullName evidence="3">PRC-barrel domain-containing protein</fullName>
    </recommendedName>
</protein>
<dbReference type="EMBL" id="CP051775">
    <property type="protein sequence ID" value="QJE72459.1"/>
    <property type="molecule type" value="Genomic_DNA"/>
</dbReference>
<name>A0A858R4R8_9PROT</name>
<proteinExistence type="predicted"/>
<reference evidence="4" key="1">
    <citation type="submission" date="2020-04" db="EMBL/GenBank/DDBJ databases">
        <title>A desert anoxygenic phototrophic bacterium fixes CO2 using RubisCO under aerobic conditions.</title>
        <authorList>
            <person name="Tang K."/>
        </authorList>
    </citation>
    <scope>NUCLEOTIDE SEQUENCE [LARGE SCALE GENOMIC DNA]</scope>
    <source>
        <strain evidence="4">MIMtkB3</strain>
    </source>
</reference>
<feature type="compositionally biased region" description="Low complexity" evidence="1">
    <location>
        <begin position="344"/>
        <end position="353"/>
    </location>
</feature>
<sequence length="468" mass="47354">MRTRLMTAAVALMVLAAPLPVLAEEAGPVTTPTTEASTEPSRAELAASATTAQLFEARNSIRLAQRELGIAQRAGDEMRLERARSAMDQALVRLSAVLTDAQRQVEVARASLQQEAPDAQENVAAAVRPFDSSPTRDAEPTRFEGTAPVDGEPVTQAMATPEQQRAEAGPPVEPPDADPSAAPAPPVPAMDPTASAPQDTASLDADRQGVDQQGPAASGLATEPVPPADSTVALAGRGEPMPDVAPPSPAASATTGDALAATDVAPPAAEPQSSMLAPTEPATADPATPPVTEQSSALPAEPAPAETAMVTPGEAQPPLALGTQPGPEAAPEPLANIPPAATLPAEGTAAPVAPATPVPAPEQHSALTPAEQQAALPAPAAADTAPVTAEAEPVTLRTVMGREVYGSRGEPLGRVEDLLVSGSTGGISALLVRVDQSSDDSVALVRVPFTLVQMGNGRITVPMNLTTQ</sequence>
<dbReference type="KEGG" id="acru:HHL28_04520"/>
<evidence type="ECO:0000256" key="1">
    <source>
        <dbReference type="SAM" id="MobiDB-lite"/>
    </source>
</evidence>
<dbReference type="Gene3D" id="2.30.30.240">
    <property type="entry name" value="PRC-barrel domain"/>
    <property type="match status" value="1"/>
</dbReference>
<gene>
    <name evidence="4" type="ORF">HHL28_04520</name>
</gene>
<evidence type="ECO:0000256" key="2">
    <source>
        <dbReference type="SAM" id="SignalP"/>
    </source>
</evidence>
<dbReference type="AlphaFoldDB" id="A0A858R4R8"/>
<feature type="chain" id="PRO_5032491670" description="PRC-barrel domain-containing protein" evidence="2">
    <location>
        <begin position="24"/>
        <end position="468"/>
    </location>
</feature>
<evidence type="ECO:0000313" key="5">
    <source>
        <dbReference type="Proteomes" id="UP000501891"/>
    </source>
</evidence>
<dbReference type="Pfam" id="PF05239">
    <property type="entry name" value="PRC"/>
    <property type="match status" value="1"/>
</dbReference>
<evidence type="ECO:0000259" key="3">
    <source>
        <dbReference type="Pfam" id="PF05239"/>
    </source>
</evidence>
<feature type="domain" description="PRC-barrel" evidence="3">
    <location>
        <begin position="397"/>
        <end position="462"/>
    </location>
</feature>
<dbReference type="InterPro" id="IPR011033">
    <property type="entry name" value="PRC_barrel-like_sf"/>
</dbReference>
<dbReference type="InterPro" id="IPR027275">
    <property type="entry name" value="PRC-brl_dom"/>
</dbReference>
<organism evidence="4 5">
    <name type="scientific">Aerophototrophica crusticola</name>
    <dbReference type="NCBI Taxonomy" id="1709002"/>
    <lineage>
        <taxon>Bacteria</taxon>
        <taxon>Pseudomonadati</taxon>
        <taxon>Pseudomonadota</taxon>
        <taxon>Alphaproteobacteria</taxon>
        <taxon>Rhodospirillales</taxon>
        <taxon>Rhodospirillaceae</taxon>
        <taxon>Aerophototrophica</taxon>
    </lineage>
</organism>
<dbReference type="Proteomes" id="UP000501891">
    <property type="component" value="Chromosome"/>
</dbReference>
<accession>A0A858R4R8</accession>
<keyword evidence="5" id="KW-1185">Reference proteome</keyword>